<dbReference type="AlphaFoldDB" id="A0A1Y0C8G4"/>
<evidence type="ECO:0000313" key="3">
    <source>
        <dbReference type="Proteomes" id="UP000195331"/>
    </source>
</evidence>
<dbReference type="GO" id="GO:0042952">
    <property type="term" value="P:beta-ketoadipate pathway"/>
    <property type="evidence" value="ECO:0007669"/>
    <property type="project" value="InterPro"/>
</dbReference>
<evidence type="ECO:0000259" key="1">
    <source>
        <dbReference type="Pfam" id="PF00561"/>
    </source>
</evidence>
<dbReference type="Pfam" id="PF00561">
    <property type="entry name" value="Abhydrolase_1"/>
    <property type="match status" value="2"/>
</dbReference>
<sequence length="250" mass="26256">MSTVDVHAVVTGSGPAVVLSNSLGSTHRMWDAQLAELEQHFTVVRYDTRGHGASPVPDGPYTIDDLADDVVALLDRLGIERAHIVGLSLGGMTAMRLAARNPERVARMVLLCTGAQLPPAHAWTDRAATVRSEGSHAVAAAVVDRWFTAGYSGDRAPWEAMVAATPAEGYAGCCEVIAQLDLRQQLSSITALTLAIAGADDPATPPAKLEEITNAIPDAKLLVVEHAAHLANAEQPGTITPALIAHLEQS</sequence>
<dbReference type="InterPro" id="IPR026968">
    <property type="entry name" value="PcaD/CatD"/>
</dbReference>
<feature type="domain" description="AB hydrolase-1" evidence="1">
    <location>
        <begin position="163"/>
        <end position="234"/>
    </location>
</feature>
<dbReference type="Gene3D" id="3.40.50.1820">
    <property type="entry name" value="alpha/beta hydrolase"/>
    <property type="match status" value="1"/>
</dbReference>
<protein>
    <submittedName>
        <fullName evidence="2">3-oxoadipate enol-lactonase</fullName>
    </submittedName>
</protein>
<organism evidence="2 3">
    <name type="scientific">Mycobacterium dioxanotrophicus</name>
    <dbReference type="NCBI Taxonomy" id="482462"/>
    <lineage>
        <taxon>Bacteria</taxon>
        <taxon>Bacillati</taxon>
        <taxon>Actinomycetota</taxon>
        <taxon>Actinomycetes</taxon>
        <taxon>Mycobacteriales</taxon>
        <taxon>Mycobacteriaceae</taxon>
        <taxon>Mycobacterium</taxon>
    </lineage>
</organism>
<evidence type="ECO:0000313" key="2">
    <source>
        <dbReference type="EMBL" id="ART71499.1"/>
    </source>
</evidence>
<dbReference type="NCBIfam" id="TIGR02427">
    <property type="entry name" value="protocat_pcaD"/>
    <property type="match status" value="1"/>
</dbReference>
<dbReference type="RefSeq" id="WP_087078876.1">
    <property type="nucleotide sequence ID" value="NZ_CP020809.1"/>
</dbReference>
<name>A0A1Y0C8G4_9MYCO</name>
<keyword evidence="3" id="KW-1185">Reference proteome</keyword>
<dbReference type="InterPro" id="IPR050471">
    <property type="entry name" value="AB_hydrolase"/>
</dbReference>
<dbReference type="InterPro" id="IPR000073">
    <property type="entry name" value="AB_hydrolase_1"/>
</dbReference>
<dbReference type="PANTHER" id="PTHR43433:SF5">
    <property type="entry name" value="AB HYDROLASE-1 DOMAIN-CONTAINING PROTEIN"/>
    <property type="match status" value="1"/>
</dbReference>
<dbReference type="OrthoDB" id="9802489at2"/>
<proteinExistence type="predicted"/>
<dbReference type="PRINTS" id="PR00111">
    <property type="entry name" value="ABHYDROLASE"/>
</dbReference>
<dbReference type="InterPro" id="IPR029058">
    <property type="entry name" value="AB_hydrolase_fold"/>
</dbReference>
<gene>
    <name evidence="2" type="ORF">BTO20_25760</name>
</gene>
<dbReference type="KEGG" id="mdx:BTO20_25760"/>
<dbReference type="SUPFAM" id="SSF53474">
    <property type="entry name" value="alpha/beta-Hydrolases"/>
    <property type="match status" value="1"/>
</dbReference>
<dbReference type="PANTHER" id="PTHR43433">
    <property type="entry name" value="HYDROLASE, ALPHA/BETA FOLD FAMILY PROTEIN"/>
    <property type="match status" value="1"/>
</dbReference>
<dbReference type="GO" id="GO:0047570">
    <property type="term" value="F:3-oxoadipate enol-lactonase activity"/>
    <property type="evidence" value="ECO:0007669"/>
    <property type="project" value="InterPro"/>
</dbReference>
<dbReference type="Proteomes" id="UP000195331">
    <property type="component" value="Chromosome"/>
</dbReference>
<reference evidence="2 3" key="1">
    <citation type="submission" date="2017-04" db="EMBL/GenBank/DDBJ databases">
        <title>Whole Genome Sequence of 1,4-Dioxane Degrading Bacterium Mycobacterium dioxanotrophicus PH-06.</title>
        <authorList>
            <person name="He Y."/>
        </authorList>
    </citation>
    <scope>NUCLEOTIDE SEQUENCE [LARGE SCALE GENOMIC DNA]</scope>
    <source>
        <strain evidence="2 3">PH-06</strain>
    </source>
</reference>
<accession>A0A1Y0C8G4</accession>
<dbReference type="EMBL" id="CP020809">
    <property type="protein sequence ID" value="ART71499.1"/>
    <property type="molecule type" value="Genomic_DNA"/>
</dbReference>
<feature type="domain" description="AB hydrolase-1" evidence="1">
    <location>
        <begin position="15"/>
        <end position="125"/>
    </location>
</feature>